<feature type="compositionally biased region" description="Basic and acidic residues" evidence="1">
    <location>
        <begin position="82"/>
        <end position="95"/>
    </location>
</feature>
<gene>
    <name evidence="2" type="ORF">LCOR_02964.1</name>
</gene>
<comment type="caution">
    <text evidence="2">The sequence shown here is derived from an EMBL/GenBank/DDBJ whole genome shotgun (WGS) entry which is preliminary data.</text>
</comment>
<evidence type="ECO:0000313" key="3">
    <source>
        <dbReference type="Proteomes" id="UP000027586"/>
    </source>
</evidence>
<feature type="compositionally biased region" description="Low complexity" evidence="1">
    <location>
        <begin position="99"/>
        <end position="115"/>
    </location>
</feature>
<dbReference type="Proteomes" id="UP000027586">
    <property type="component" value="Unassembled WGS sequence"/>
</dbReference>
<proteinExistence type="predicted"/>
<dbReference type="AlphaFoldDB" id="A0A068RNP0"/>
<dbReference type="VEuPathDB" id="FungiDB:LCOR_02964.1"/>
<organism evidence="2 3">
    <name type="scientific">Lichtheimia corymbifera JMRC:FSU:9682</name>
    <dbReference type="NCBI Taxonomy" id="1263082"/>
    <lineage>
        <taxon>Eukaryota</taxon>
        <taxon>Fungi</taxon>
        <taxon>Fungi incertae sedis</taxon>
        <taxon>Mucoromycota</taxon>
        <taxon>Mucoromycotina</taxon>
        <taxon>Mucoromycetes</taxon>
        <taxon>Mucorales</taxon>
        <taxon>Lichtheimiaceae</taxon>
        <taxon>Lichtheimia</taxon>
    </lineage>
</organism>
<protein>
    <submittedName>
        <fullName evidence="2">Uncharacterized protein</fullName>
    </submittedName>
</protein>
<evidence type="ECO:0000313" key="2">
    <source>
        <dbReference type="EMBL" id="CDH51345.1"/>
    </source>
</evidence>
<dbReference type="EMBL" id="CBTN010000009">
    <property type="protein sequence ID" value="CDH51345.1"/>
    <property type="molecule type" value="Genomic_DNA"/>
</dbReference>
<feature type="region of interest" description="Disordered" evidence="1">
    <location>
        <begin position="1"/>
        <end position="136"/>
    </location>
</feature>
<sequence>MSAALDDYRELRERERERERDRDRMPVGMRDDRYLPRSNRDRDARYSRYYRDDIPPSHRYSPSSSMFPPRDYPKSASLRNDLNSDRAKDGKDDMRMSTSSSSNNNNSSNSNNNNNGGHDSYTPSSSSSFRYGNNDWHRDRRYRGDDEYRWRGDLDMRRESWVWDVTIF</sequence>
<feature type="compositionally biased region" description="Basic and acidic residues" evidence="1">
    <location>
        <begin position="1"/>
        <end position="56"/>
    </location>
</feature>
<reference evidence="2" key="1">
    <citation type="submission" date="2013-08" db="EMBL/GenBank/DDBJ databases">
        <title>Gene expansion shapes genome architecture in the human pathogen Lichtheimia corymbifera: an evolutionary genomics analysis in the ancient terrestrial Mucorales (Mucoromycotina).</title>
        <authorList>
            <person name="Schwartze V.U."/>
            <person name="Winter S."/>
            <person name="Shelest E."/>
            <person name="Marcet-Houben M."/>
            <person name="Horn F."/>
            <person name="Wehner S."/>
            <person name="Hoffmann K."/>
            <person name="Riege K."/>
            <person name="Sammeth M."/>
            <person name="Nowrousian M."/>
            <person name="Valiante V."/>
            <person name="Linde J."/>
            <person name="Jacobsen I.D."/>
            <person name="Marz M."/>
            <person name="Brakhage A.A."/>
            <person name="Gabaldon T."/>
            <person name="Bocker S."/>
            <person name="Voigt K."/>
        </authorList>
    </citation>
    <scope>NUCLEOTIDE SEQUENCE [LARGE SCALE GENOMIC DNA]</scope>
    <source>
        <strain evidence="2">FSU 9682</strain>
    </source>
</reference>
<keyword evidence="3" id="KW-1185">Reference proteome</keyword>
<evidence type="ECO:0000256" key="1">
    <source>
        <dbReference type="SAM" id="MobiDB-lite"/>
    </source>
</evidence>
<accession>A0A068RNP0</accession>
<dbReference type="OrthoDB" id="10258692at2759"/>
<name>A0A068RNP0_9FUNG</name>